<dbReference type="EMBL" id="JANUGX010000010">
    <property type="protein sequence ID" value="MCS0589594.1"/>
    <property type="molecule type" value="Genomic_DNA"/>
</dbReference>
<organism evidence="2 3">
    <name type="scientific">Massilia norwichensis</name>
    <dbReference type="NCBI Taxonomy" id="1442366"/>
    <lineage>
        <taxon>Bacteria</taxon>
        <taxon>Pseudomonadati</taxon>
        <taxon>Pseudomonadota</taxon>
        <taxon>Betaproteobacteria</taxon>
        <taxon>Burkholderiales</taxon>
        <taxon>Oxalobacteraceae</taxon>
        <taxon>Telluria group</taxon>
        <taxon>Massilia</taxon>
    </lineage>
</organism>
<keyword evidence="1" id="KW-0472">Membrane</keyword>
<evidence type="ECO:0000313" key="2">
    <source>
        <dbReference type="EMBL" id="MCS0589594.1"/>
    </source>
</evidence>
<gene>
    <name evidence="2" type="ORF">NX782_10295</name>
</gene>
<keyword evidence="1" id="KW-0812">Transmembrane</keyword>
<evidence type="ECO:0000256" key="1">
    <source>
        <dbReference type="SAM" id="Phobius"/>
    </source>
</evidence>
<protein>
    <recommendedName>
        <fullName evidence="4">Transmembrane protein</fullName>
    </recommendedName>
</protein>
<name>A0ABT2A5X8_9BURK</name>
<feature type="transmembrane region" description="Helical" evidence="1">
    <location>
        <begin position="38"/>
        <end position="60"/>
    </location>
</feature>
<accession>A0ABT2A5X8</accession>
<evidence type="ECO:0000313" key="3">
    <source>
        <dbReference type="Proteomes" id="UP001205560"/>
    </source>
</evidence>
<feature type="transmembrane region" description="Helical" evidence="1">
    <location>
        <begin position="72"/>
        <end position="94"/>
    </location>
</feature>
<comment type="caution">
    <text evidence="2">The sequence shown here is derived from an EMBL/GenBank/DDBJ whole genome shotgun (WGS) entry which is preliminary data.</text>
</comment>
<dbReference type="RefSeq" id="WP_258845358.1">
    <property type="nucleotide sequence ID" value="NZ_JANUGX010000010.1"/>
</dbReference>
<evidence type="ECO:0008006" key="4">
    <source>
        <dbReference type="Google" id="ProtNLM"/>
    </source>
</evidence>
<keyword evidence="1" id="KW-1133">Transmembrane helix</keyword>
<sequence length="128" mass="14577">MHEKRVTRAYYIELMTALVVYTVLLSAAIRYGRPMEDGWLRTLVLVTPMIGFGLMIRTIVRHVARIDEYQRIRLLENIAVAAAITLAGTFTYGFLETAGFPKISMFWVWIGMGVSTGAVTFMRKVLDR</sequence>
<feature type="transmembrane region" description="Helical" evidence="1">
    <location>
        <begin position="106"/>
        <end position="126"/>
    </location>
</feature>
<proteinExistence type="predicted"/>
<feature type="transmembrane region" description="Helical" evidence="1">
    <location>
        <begin position="12"/>
        <end position="32"/>
    </location>
</feature>
<keyword evidence="3" id="KW-1185">Reference proteome</keyword>
<dbReference type="Proteomes" id="UP001205560">
    <property type="component" value="Unassembled WGS sequence"/>
</dbReference>
<reference evidence="2 3" key="1">
    <citation type="submission" date="2022-08" db="EMBL/GenBank/DDBJ databases">
        <title>Reclassification of Massilia species as members of the genera Telluria, Duganella, Pseudoduganella, Mokoshia gen. nov. and Zemynaea gen. nov. using orthogonal and non-orthogonal genome-based approaches.</title>
        <authorList>
            <person name="Bowman J.P."/>
        </authorList>
    </citation>
    <scope>NUCLEOTIDE SEQUENCE [LARGE SCALE GENOMIC DNA]</scope>
    <source>
        <strain evidence="2 3">LMG 28164</strain>
    </source>
</reference>